<proteinExistence type="predicted"/>
<feature type="compositionally biased region" description="Low complexity" evidence="1">
    <location>
        <begin position="1"/>
        <end position="10"/>
    </location>
</feature>
<evidence type="ECO:0000256" key="1">
    <source>
        <dbReference type="SAM" id="MobiDB-lite"/>
    </source>
</evidence>
<organism evidence="2 3">
    <name type="scientific">Ensete ventricosum</name>
    <name type="common">Abyssinian banana</name>
    <name type="synonym">Musa ensete</name>
    <dbReference type="NCBI Taxonomy" id="4639"/>
    <lineage>
        <taxon>Eukaryota</taxon>
        <taxon>Viridiplantae</taxon>
        <taxon>Streptophyta</taxon>
        <taxon>Embryophyta</taxon>
        <taxon>Tracheophyta</taxon>
        <taxon>Spermatophyta</taxon>
        <taxon>Magnoliopsida</taxon>
        <taxon>Liliopsida</taxon>
        <taxon>Zingiberales</taxon>
        <taxon>Musaceae</taxon>
        <taxon>Ensete</taxon>
    </lineage>
</organism>
<name>A0A427AP80_ENSVE</name>
<accession>A0A427AP80</accession>
<feature type="region of interest" description="Disordered" evidence="1">
    <location>
        <begin position="60"/>
        <end position="109"/>
    </location>
</feature>
<feature type="region of interest" description="Disordered" evidence="1">
    <location>
        <begin position="1"/>
        <end position="30"/>
    </location>
</feature>
<sequence length="255" mass="27199">MRLWQRGQQRQGRRQRRREERPVGGSSMVATSLLVLQREGVGSNGGRGLGGDCCERNNGAALERSDGSTVGSSGRDGRGGRLLRQGRKKGAADEGGEEEGATVTGEGTAEEEVAAAARATVGEVGGDHKGRKVRMRMRLRLGGIGTDAAGDKARGGDDGILHHGNLQLLHRPLHPSRSPSPFALPIGIRRNRTATLPRSFGSDQIRHIIRCASTASSRPNTIRLTCVPRPSVDKTGQLGAWPCCVRVSISLVFVF</sequence>
<gene>
    <name evidence="2" type="ORF">B296_00020204</name>
</gene>
<dbReference type="Proteomes" id="UP000287651">
    <property type="component" value="Unassembled WGS sequence"/>
</dbReference>
<protein>
    <submittedName>
        <fullName evidence="2">Uncharacterized protein</fullName>
    </submittedName>
</protein>
<evidence type="ECO:0000313" key="2">
    <source>
        <dbReference type="EMBL" id="RRT78013.1"/>
    </source>
</evidence>
<dbReference type="EMBL" id="AMZH03001780">
    <property type="protein sequence ID" value="RRT78013.1"/>
    <property type="molecule type" value="Genomic_DNA"/>
</dbReference>
<comment type="caution">
    <text evidence="2">The sequence shown here is derived from an EMBL/GenBank/DDBJ whole genome shotgun (WGS) entry which is preliminary data.</text>
</comment>
<evidence type="ECO:0000313" key="3">
    <source>
        <dbReference type="Proteomes" id="UP000287651"/>
    </source>
</evidence>
<reference evidence="2 3" key="1">
    <citation type="journal article" date="2014" name="Agronomy (Basel)">
        <title>A Draft Genome Sequence for Ensete ventricosum, the Drought-Tolerant Tree Against Hunger.</title>
        <authorList>
            <person name="Harrison J."/>
            <person name="Moore K.A."/>
            <person name="Paszkiewicz K."/>
            <person name="Jones T."/>
            <person name="Grant M."/>
            <person name="Ambacheew D."/>
            <person name="Muzemil S."/>
            <person name="Studholme D.J."/>
        </authorList>
    </citation>
    <scope>NUCLEOTIDE SEQUENCE [LARGE SCALE GENOMIC DNA]</scope>
</reference>
<dbReference type="AlphaFoldDB" id="A0A427AP80"/>